<comment type="caution">
    <text evidence="3">The sequence shown here is derived from an EMBL/GenBank/DDBJ whole genome shotgun (WGS) entry which is preliminary data.</text>
</comment>
<organism evidence="3 4">
    <name type="scientific">Blepharisma stoltei</name>
    <dbReference type="NCBI Taxonomy" id="1481888"/>
    <lineage>
        <taxon>Eukaryota</taxon>
        <taxon>Sar</taxon>
        <taxon>Alveolata</taxon>
        <taxon>Ciliophora</taxon>
        <taxon>Postciliodesmatophora</taxon>
        <taxon>Heterotrichea</taxon>
        <taxon>Heterotrichida</taxon>
        <taxon>Blepharismidae</taxon>
        <taxon>Blepharisma</taxon>
    </lineage>
</organism>
<feature type="region of interest" description="Disordered" evidence="2">
    <location>
        <begin position="1"/>
        <end position="24"/>
    </location>
</feature>
<gene>
    <name evidence="3" type="ORF">BSTOLATCC_MIC20793</name>
</gene>
<evidence type="ECO:0000313" key="3">
    <source>
        <dbReference type="EMBL" id="CAG9318319.1"/>
    </source>
</evidence>
<evidence type="ECO:0000256" key="1">
    <source>
        <dbReference type="SAM" id="Coils"/>
    </source>
</evidence>
<name>A0AAU9IUX3_9CILI</name>
<evidence type="ECO:0000313" key="4">
    <source>
        <dbReference type="Proteomes" id="UP001162131"/>
    </source>
</evidence>
<dbReference type="AlphaFoldDB" id="A0AAU9IUX3"/>
<proteinExistence type="predicted"/>
<reference evidence="3" key="1">
    <citation type="submission" date="2021-09" db="EMBL/GenBank/DDBJ databases">
        <authorList>
            <consortium name="AG Swart"/>
            <person name="Singh M."/>
            <person name="Singh A."/>
            <person name="Seah K."/>
            <person name="Emmerich C."/>
        </authorList>
    </citation>
    <scope>NUCLEOTIDE SEQUENCE</scope>
    <source>
        <strain evidence="3">ATCC30299</strain>
    </source>
</reference>
<dbReference type="Proteomes" id="UP001162131">
    <property type="component" value="Unassembled WGS sequence"/>
</dbReference>
<keyword evidence="4" id="KW-1185">Reference proteome</keyword>
<feature type="coiled-coil region" evidence="1">
    <location>
        <begin position="222"/>
        <end position="249"/>
    </location>
</feature>
<protein>
    <submittedName>
        <fullName evidence="3">Uncharacterized protein</fullName>
    </submittedName>
</protein>
<keyword evidence="1" id="KW-0175">Coiled coil</keyword>
<dbReference type="EMBL" id="CAJZBQ010000020">
    <property type="protein sequence ID" value="CAG9318319.1"/>
    <property type="molecule type" value="Genomic_DNA"/>
</dbReference>
<sequence>MKGSKSHFSHPLTLPRSPSTKLKCSSLTRTKSPNIISTINPSLTLTSYKYKLRALKRAKSPGLNISKTSINPQKSVFYSPKSACQTSEALITSPYLSRLYENDSENSFESTNTCLRTNLDNYPKSPDMITSGIFSRLEDQIPYNSRSVQSFESKFTSSPQAFTSLKEEILSAKEIFQTEIQAIRNDMKNIKIGVINKYREREEQSTSGSERLEMENLYIQKIKNNQKKIDMLKKENEVLKAKLNQQELFSEEESKSKKSRRLQKKLEVIQNSIDKEYV</sequence>
<accession>A0AAU9IUX3</accession>
<evidence type="ECO:0000256" key="2">
    <source>
        <dbReference type="SAM" id="MobiDB-lite"/>
    </source>
</evidence>